<reference evidence="2" key="1">
    <citation type="submission" date="2017-04" db="EMBL/GenBank/DDBJ databases">
        <title>Population genomics of picophytoplankton unveils novel chromosome hypervariability.</title>
        <authorList>
            <consortium name="DOE Joint Genome Institute"/>
            <person name="Blanc-Mathieu R."/>
            <person name="Krasovec M."/>
            <person name="Hebrard M."/>
            <person name="Yau S."/>
            <person name="Desgranges E."/>
            <person name="Martin J."/>
            <person name="Schackwitz W."/>
            <person name="Kuo A."/>
            <person name="Salin G."/>
            <person name="Donnadieu C."/>
            <person name="Desdevises Y."/>
            <person name="Sanchez-Ferandin S."/>
            <person name="Moreau H."/>
            <person name="Rivals E."/>
            <person name="Grigoriev I.V."/>
            <person name="Grimsley N."/>
            <person name="Eyre-Walker A."/>
            <person name="Piganeau G."/>
        </authorList>
    </citation>
    <scope>NUCLEOTIDE SEQUENCE [LARGE SCALE GENOMIC DNA]</scope>
    <source>
        <strain evidence="2">RCC 1115</strain>
    </source>
</reference>
<feature type="compositionally biased region" description="Low complexity" evidence="1">
    <location>
        <begin position="121"/>
        <end position="146"/>
    </location>
</feature>
<evidence type="ECO:0000256" key="1">
    <source>
        <dbReference type="SAM" id="MobiDB-lite"/>
    </source>
</evidence>
<feature type="region of interest" description="Disordered" evidence="1">
    <location>
        <begin position="63"/>
        <end position="170"/>
    </location>
</feature>
<name>A0A1Y5IKU8_OSTTA</name>
<gene>
    <name evidence="2" type="ORF">BE221DRAFT_71149</name>
</gene>
<dbReference type="AlphaFoldDB" id="A0A1Y5IKU8"/>
<sequence length="170" mass="17508">MYRLAVARATVLRLRLHVSRAASPFASPSLFAHSACSAHMASIPPSPSPLACAQSTSSAISANDRASPASVPVANASPASRPRPSLASANARSVTTARASTPPISPELAVRATMDVHARRSQASSKAASESVVASAPRAPSSRARVGGARANTAPGTDIARRRARRRRAR</sequence>
<feature type="compositionally biased region" description="Low complexity" evidence="1">
    <location>
        <begin position="65"/>
        <end position="93"/>
    </location>
</feature>
<proteinExistence type="predicted"/>
<dbReference type="EMBL" id="KZ155778">
    <property type="protein sequence ID" value="OUS47575.1"/>
    <property type="molecule type" value="Genomic_DNA"/>
</dbReference>
<evidence type="ECO:0000313" key="2">
    <source>
        <dbReference type="EMBL" id="OUS47575.1"/>
    </source>
</evidence>
<accession>A0A1Y5IKU8</accession>
<organism evidence="2">
    <name type="scientific">Ostreococcus tauri</name>
    <name type="common">Marine green alga</name>
    <dbReference type="NCBI Taxonomy" id="70448"/>
    <lineage>
        <taxon>Eukaryota</taxon>
        <taxon>Viridiplantae</taxon>
        <taxon>Chlorophyta</taxon>
        <taxon>Mamiellophyceae</taxon>
        <taxon>Mamiellales</taxon>
        <taxon>Bathycoccaceae</taxon>
        <taxon>Ostreococcus</taxon>
    </lineage>
</organism>
<dbReference type="Proteomes" id="UP000195557">
    <property type="component" value="Unassembled WGS sequence"/>
</dbReference>
<protein>
    <submittedName>
        <fullName evidence="2">Uncharacterized protein</fullName>
    </submittedName>
</protein>